<keyword evidence="1" id="KW-0175">Coiled coil</keyword>
<feature type="coiled-coil region" evidence="1">
    <location>
        <begin position="279"/>
        <end position="341"/>
    </location>
</feature>
<proteinExistence type="predicted"/>
<feature type="coiled-coil region" evidence="1">
    <location>
        <begin position="214"/>
        <end position="248"/>
    </location>
</feature>
<feature type="non-terminal residue" evidence="3">
    <location>
        <position position="418"/>
    </location>
</feature>
<dbReference type="EMBL" id="CAMGYJ010000008">
    <property type="protein sequence ID" value="CAI0458366.1"/>
    <property type="molecule type" value="Genomic_DNA"/>
</dbReference>
<sequence length="418" mass="45530">MKTQLENMGLDYQAPVFPGQGASKKKGASKKGNKRTAPTQARTGSKTHAPDAPAGSGKGRSSPRRIKPQKVAKASEGNAPVDAQPEEGAPLIVQSDPELDIDEVPLSSKLKRKSEGGASTHVKKQRIAEEAPVHPFVQKWLQPPKHRVVVECSDRSALERGSALGFAFRASEVLRAPSSVEGKNLWGEVARIAAEMLHLAKNGAMAQEALRLGEVEANNALSVAQDDLETARRRQAELAKECEDANLEAAKAASLLQTRVDEEKEKLKVAHEAQLEILKRAHHEEVARLVKEKADLDKENGDQRSEIDLLLDEKKALQKENKQLIREGKRRQEEIEALKSEKPAPQAPGSDLAVKAQASLNSILILKRKLEADHPNIKWDVKEMANFVIDFMASGRPIVDATPAPPVDQEDEAASGSS</sequence>
<organism evidence="3 4">
    <name type="scientific">Linum tenue</name>
    <dbReference type="NCBI Taxonomy" id="586396"/>
    <lineage>
        <taxon>Eukaryota</taxon>
        <taxon>Viridiplantae</taxon>
        <taxon>Streptophyta</taxon>
        <taxon>Embryophyta</taxon>
        <taxon>Tracheophyta</taxon>
        <taxon>Spermatophyta</taxon>
        <taxon>Magnoliopsida</taxon>
        <taxon>eudicotyledons</taxon>
        <taxon>Gunneridae</taxon>
        <taxon>Pentapetalae</taxon>
        <taxon>rosids</taxon>
        <taxon>fabids</taxon>
        <taxon>Malpighiales</taxon>
        <taxon>Linaceae</taxon>
        <taxon>Linum</taxon>
    </lineage>
</organism>
<name>A0AAV0NJA2_9ROSI</name>
<comment type="caution">
    <text evidence="3">The sequence shown here is derived from an EMBL/GenBank/DDBJ whole genome shotgun (WGS) entry which is preliminary data.</text>
</comment>
<keyword evidence="4" id="KW-1185">Reference proteome</keyword>
<evidence type="ECO:0000256" key="2">
    <source>
        <dbReference type="SAM" id="MobiDB-lite"/>
    </source>
</evidence>
<gene>
    <name evidence="3" type="ORF">LITE_LOCUS33498</name>
</gene>
<dbReference type="AlphaFoldDB" id="A0AAV0NJA2"/>
<accession>A0AAV0NJA2</accession>
<protein>
    <submittedName>
        <fullName evidence="3">Uncharacterized protein</fullName>
    </submittedName>
</protein>
<feature type="compositionally biased region" description="Basic residues" evidence="2">
    <location>
        <begin position="23"/>
        <end position="34"/>
    </location>
</feature>
<evidence type="ECO:0000256" key="1">
    <source>
        <dbReference type="SAM" id="Coils"/>
    </source>
</evidence>
<reference evidence="3" key="1">
    <citation type="submission" date="2022-08" db="EMBL/GenBank/DDBJ databases">
        <authorList>
            <person name="Gutierrez-Valencia J."/>
        </authorList>
    </citation>
    <scope>NUCLEOTIDE SEQUENCE</scope>
</reference>
<feature type="compositionally biased region" description="Basic residues" evidence="2">
    <location>
        <begin position="61"/>
        <end position="70"/>
    </location>
</feature>
<feature type="compositionally biased region" description="Polar residues" evidence="2">
    <location>
        <begin position="36"/>
        <end position="46"/>
    </location>
</feature>
<feature type="region of interest" description="Disordered" evidence="2">
    <location>
        <begin position="1"/>
        <end position="129"/>
    </location>
</feature>
<dbReference type="Proteomes" id="UP001154282">
    <property type="component" value="Unassembled WGS sequence"/>
</dbReference>
<evidence type="ECO:0000313" key="3">
    <source>
        <dbReference type="EMBL" id="CAI0458366.1"/>
    </source>
</evidence>
<feature type="compositionally biased region" description="Acidic residues" evidence="2">
    <location>
        <begin position="408"/>
        <end position="418"/>
    </location>
</feature>
<evidence type="ECO:0000313" key="4">
    <source>
        <dbReference type="Proteomes" id="UP001154282"/>
    </source>
</evidence>
<feature type="region of interest" description="Disordered" evidence="2">
    <location>
        <begin position="398"/>
        <end position="418"/>
    </location>
</feature>